<organism evidence="2 3">
    <name type="scientific">Lepeophtheirus salmonis</name>
    <name type="common">Salmon louse</name>
    <name type="synonym">Caligus salmonis</name>
    <dbReference type="NCBI Taxonomy" id="72036"/>
    <lineage>
        <taxon>Eukaryota</taxon>
        <taxon>Metazoa</taxon>
        <taxon>Ecdysozoa</taxon>
        <taxon>Arthropoda</taxon>
        <taxon>Crustacea</taxon>
        <taxon>Multicrustacea</taxon>
        <taxon>Hexanauplia</taxon>
        <taxon>Copepoda</taxon>
        <taxon>Siphonostomatoida</taxon>
        <taxon>Caligidae</taxon>
        <taxon>Lepeophtheirus</taxon>
    </lineage>
</organism>
<dbReference type="EMBL" id="HG994592">
    <property type="protein sequence ID" value="CAF2822450.1"/>
    <property type="molecule type" value="Genomic_DNA"/>
</dbReference>
<dbReference type="Proteomes" id="UP000675881">
    <property type="component" value="Chromosome 13"/>
</dbReference>
<dbReference type="AlphaFoldDB" id="A0A7R8CHP9"/>
<feature type="compositionally biased region" description="Low complexity" evidence="1">
    <location>
        <begin position="1"/>
        <end position="10"/>
    </location>
</feature>
<feature type="region of interest" description="Disordered" evidence="1">
    <location>
        <begin position="1"/>
        <end position="70"/>
    </location>
</feature>
<protein>
    <submittedName>
        <fullName evidence="2">(salmon louse) hypothetical protein</fullName>
    </submittedName>
</protein>
<gene>
    <name evidence="2" type="ORF">LSAA_4449</name>
</gene>
<evidence type="ECO:0000313" key="3">
    <source>
        <dbReference type="Proteomes" id="UP000675881"/>
    </source>
</evidence>
<sequence>MASNSSNIESESGEEKNSNLFGLDEQKASERGAKVRPKSSSLSNRKLKNSTAIRPKSVPKSAHSNNKKKLCVSHKLSNSIITPDISISALREVYHVHAKFINLYFSLQETQKFTTSTHQPFYGNSRVKLSSS</sequence>
<keyword evidence="3" id="KW-1185">Reference proteome</keyword>
<reference evidence="2" key="1">
    <citation type="submission" date="2021-02" db="EMBL/GenBank/DDBJ databases">
        <authorList>
            <person name="Bekaert M."/>
        </authorList>
    </citation>
    <scope>NUCLEOTIDE SEQUENCE</scope>
    <source>
        <strain evidence="2">IoA-00</strain>
    </source>
</reference>
<evidence type="ECO:0000313" key="2">
    <source>
        <dbReference type="EMBL" id="CAF2822450.1"/>
    </source>
</evidence>
<evidence type="ECO:0000256" key="1">
    <source>
        <dbReference type="SAM" id="MobiDB-lite"/>
    </source>
</evidence>
<proteinExistence type="predicted"/>
<name>A0A7R8CHP9_LEPSM</name>
<accession>A0A7R8CHP9</accession>
<feature type="compositionally biased region" description="Basic and acidic residues" evidence="1">
    <location>
        <begin position="24"/>
        <end position="33"/>
    </location>
</feature>